<evidence type="ECO:0000313" key="1">
    <source>
        <dbReference type="EMBL" id="KKT43412.1"/>
    </source>
</evidence>
<dbReference type="Proteomes" id="UP000034051">
    <property type="component" value="Unassembled WGS sequence"/>
</dbReference>
<comment type="caution">
    <text evidence="1">The sequence shown here is derived from an EMBL/GenBank/DDBJ whole genome shotgun (WGS) entry which is preliminary data.</text>
</comment>
<organism evidence="1 2">
    <name type="scientific">Candidatus Wolfebacteria bacterium GW2011_GWE2_44_13</name>
    <dbReference type="NCBI Taxonomy" id="1619017"/>
    <lineage>
        <taxon>Bacteria</taxon>
        <taxon>Candidatus Wolfeibacteriota</taxon>
    </lineage>
</organism>
<protein>
    <submittedName>
        <fullName evidence="1">Uncharacterized protein</fullName>
    </submittedName>
</protein>
<reference evidence="1 2" key="1">
    <citation type="journal article" date="2015" name="Nature">
        <title>rRNA introns, odd ribosomes, and small enigmatic genomes across a large radiation of phyla.</title>
        <authorList>
            <person name="Brown C.T."/>
            <person name="Hug L.A."/>
            <person name="Thomas B.C."/>
            <person name="Sharon I."/>
            <person name="Castelle C.J."/>
            <person name="Singh A."/>
            <person name="Wilkins M.J."/>
            <person name="Williams K.H."/>
            <person name="Banfield J.F."/>
        </authorList>
    </citation>
    <scope>NUCLEOTIDE SEQUENCE [LARGE SCALE GENOMIC DNA]</scope>
</reference>
<evidence type="ECO:0000313" key="2">
    <source>
        <dbReference type="Proteomes" id="UP000034051"/>
    </source>
</evidence>
<name>A0A0G1JHC7_9BACT</name>
<accession>A0A0G1JHC7</accession>
<proteinExistence type="predicted"/>
<gene>
    <name evidence="1" type="ORF">UW32_C0001G0004</name>
</gene>
<dbReference type="AlphaFoldDB" id="A0A0G1JHC7"/>
<sequence>MKQFVTFYAPISKLLFHVKHFVTLLLPRCETFLFHTDYFVSRETFLNSPLEDLFHVKHFVSFHTMFFAIFVSRETKVLILTLSPAYLFGITPKVIHNSLWITRQNYCQAFLFSFLGCHSDADHGASNTGDSINQVPCHSRGGGNLLGAGFPPPRE</sequence>
<dbReference type="EMBL" id="LCHW01000001">
    <property type="protein sequence ID" value="KKT43412.1"/>
    <property type="molecule type" value="Genomic_DNA"/>
</dbReference>